<organism evidence="2 3">
    <name type="scientific">Lentithecium fluviatile CBS 122367</name>
    <dbReference type="NCBI Taxonomy" id="1168545"/>
    <lineage>
        <taxon>Eukaryota</taxon>
        <taxon>Fungi</taxon>
        <taxon>Dikarya</taxon>
        <taxon>Ascomycota</taxon>
        <taxon>Pezizomycotina</taxon>
        <taxon>Dothideomycetes</taxon>
        <taxon>Pleosporomycetidae</taxon>
        <taxon>Pleosporales</taxon>
        <taxon>Massarineae</taxon>
        <taxon>Lentitheciaceae</taxon>
        <taxon>Lentithecium</taxon>
    </lineage>
</organism>
<proteinExistence type="predicted"/>
<accession>A0A6G1IDF2</accession>
<reference evidence="2" key="1">
    <citation type="journal article" date="2020" name="Stud. Mycol.">
        <title>101 Dothideomycetes genomes: a test case for predicting lifestyles and emergence of pathogens.</title>
        <authorList>
            <person name="Haridas S."/>
            <person name="Albert R."/>
            <person name="Binder M."/>
            <person name="Bloem J."/>
            <person name="Labutti K."/>
            <person name="Salamov A."/>
            <person name="Andreopoulos B."/>
            <person name="Baker S."/>
            <person name="Barry K."/>
            <person name="Bills G."/>
            <person name="Bluhm B."/>
            <person name="Cannon C."/>
            <person name="Castanera R."/>
            <person name="Culley D."/>
            <person name="Daum C."/>
            <person name="Ezra D."/>
            <person name="Gonzalez J."/>
            <person name="Henrissat B."/>
            <person name="Kuo A."/>
            <person name="Liang C."/>
            <person name="Lipzen A."/>
            <person name="Lutzoni F."/>
            <person name="Magnuson J."/>
            <person name="Mondo S."/>
            <person name="Nolan M."/>
            <person name="Ohm R."/>
            <person name="Pangilinan J."/>
            <person name="Park H.-J."/>
            <person name="Ramirez L."/>
            <person name="Alfaro M."/>
            <person name="Sun H."/>
            <person name="Tritt A."/>
            <person name="Yoshinaga Y."/>
            <person name="Zwiers L.-H."/>
            <person name="Turgeon B."/>
            <person name="Goodwin S."/>
            <person name="Spatafora J."/>
            <person name="Crous P."/>
            <person name="Grigoriev I."/>
        </authorList>
    </citation>
    <scope>NUCLEOTIDE SEQUENCE</scope>
    <source>
        <strain evidence="2">CBS 122367</strain>
    </source>
</reference>
<evidence type="ECO:0000259" key="1">
    <source>
        <dbReference type="PROSITE" id="PS50181"/>
    </source>
</evidence>
<protein>
    <recommendedName>
        <fullName evidence="1">F-box domain-containing protein</fullName>
    </recommendedName>
</protein>
<dbReference type="AlphaFoldDB" id="A0A6G1IDF2"/>
<sequence>MASILALPTELLDAILSDLSKANVRALRATNRRLVQETTQAFTQNLRAIRVASSDAGIQRLSNLIHDGAANELVQEVTLYRLRWVERSLNSELALITSRVVNRMHTFDCA</sequence>
<evidence type="ECO:0000313" key="2">
    <source>
        <dbReference type="EMBL" id="KAF2676236.1"/>
    </source>
</evidence>
<evidence type="ECO:0000313" key="3">
    <source>
        <dbReference type="Proteomes" id="UP000799291"/>
    </source>
</evidence>
<dbReference type="InterPro" id="IPR001810">
    <property type="entry name" value="F-box_dom"/>
</dbReference>
<keyword evidence="3" id="KW-1185">Reference proteome</keyword>
<name>A0A6G1IDF2_9PLEO</name>
<gene>
    <name evidence="2" type="ORF">K458DRAFT_424858</name>
</gene>
<dbReference type="EMBL" id="MU005637">
    <property type="protein sequence ID" value="KAF2676236.1"/>
    <property type="molecule type" value="Genomic_DNA"/>
</dbReference>
<dbReference type="Proteomes" id="UP000799291">
    <property type="component" value="Unassembled WGS sequence"/>
</dbReference>
<feature type="domain" description="F-box" evidence="1">
    <location>
        <begin position="1"/>
        <end position="45"/>
    </location>
</feature>
<dbReference type="PROSITE" id="PS50181">
    <property type="entry name" value="FBOX"/>
    <property type="match status" value="1"/>
</dbReference>